<name>A0A919DMC3_9ACTN</name>
<reference evidence="2" key="2">
    <citation type="submission" date="2020-09" db="EMBL/GenBank/DDBJ databases">
        <authorList>
            <person name="Sun Q."/>
            <person name="Ohkuma M."/>
        </authorList>
    </citation>
    <scope>NUCLEOTIDE SEQUENCE</scope>
    <source>
        <strain evidence="2">JCM 3302</strain>
    </source>
</reference>
<evidence type="ECO:0000313" key="3">
    <source>
        <dbReference type="Proteomes" id="UP000641386"/>
    </source>
</evidence>
<keyword evidence="1" id="KW-0472">Membrane</keyword>
<comment type="caution">
    <text evidence="2">The sequence shown here is derived from an EMBL/GenBank/DDBJ whole genome shotgun (WGS) entry which is preliminary data.</text>
</comment>
<dbReference type="Proteomes" id="UP000641386">
    <property type="component" value="Unassembled WGS sequence"/>
</dbReference>
<proteinExistence type="predicted"/>
<feature type="transmembrane region" description="Helical" evidence="1">
    <location>
        <begin position="80"/>
        <end position="102"/>
    </location>
</feature>
<accession>A0A919DMC3</accession>
<evidence type="ECO:0000313" key="2">
    <source>
        <dbReference type="EMBL" id="GHE59651.1"/>
    </source>
</evidence>
<dbReference type="AlphaFoldDB" id="A0A919DMC3"/>
<keyword evidence="3" id="KW-1185">Reference proteome</keyword>
<evidence type="ECO:0000256" key="1">
    <source>
        <dbReference type="SAM" id="Phobius"/>
    </source>
</evidence>
<reference evidence="2" key="1">
    <citation type="journal article" date="2014" name="Int. J. Syst. Evol. Microbiol.">
        <title>Complete genome sequence of Corynebacterium casei LMG S-19264T (=DSM 44701T), isolated from a smear-ripened cheese.</title>
        <authorList>
            <consortium name="US DOE Joint Genome Institute (JGI-PGF)"/>
            <person name="Walter F."/>
            <person name="Albersmeier A."/>
            <person name="Kalinowski J."/>
            <person name="Ruckert C."/>
        </authorList>
    </citation>
    <scope>NUCLEOTIDE SEQUENCE</scope>
    <source>
        <strain evidence="2">JCM 3302</strain>
    </source>
</reference>
<keyword evidence="1" id="KW-1133">Transmembrane helix</keyword>
<dbReference type="EMBL" id="BNBC01000003">
    <property type="protein sequence ID" value="GHE59651.1"/>
    <property type="molecule type" value="Genomic_DNA"/>
</dbReference>
<gene>
    <name evidence="2" type="ORF">GCM10014715_11220</name>
</gene>
<protein>
    <submittedName>
        <fullName evidence="2">Uncharacterized protein</fullName>
    </submittedName>
</protein>
<feature type="transmembrane region" description="Helical" evidence="1">
    <location>
        <begin position="109"/>
        <end position="132"/>
    </location>
</feature>
<keyword evidence="1" id="KW-0812">Transmembrane</keyword>
<organism evidence="2 3">
    <name type="scientific">Streptomyces spiralis</name>
    <dbReference type="NCBI Taxonomy" id="66376"/>
    <lineage>
        <taxon>Bacteria</taxon>
        <taxon>Bacillati</taxon>
        <taxon>Actinomycetota</taxon>
        <taxon>Actinomycetes</taxon>
        <taxon>Kitasatosporales</taxon>
        <taxon>Streptomycetaceae</taxon>
        <taxon>Streptomyces</taxon>
    </lineage>
</organism>
<dbReference type="RefSeq" id="WP_189896959.1">
    <property type="nucleotide sequence ID" value="NZ_BNBC01000003.1"/>
</dbReference>
<feature type="transmembrane region" description="Helical" evidence="1">
    <location>
        <begin position="47"/>
        <end position="68"/>
    </location>
</feature>
<sequence>MLGPGYRRQLQAVVSGSATPYGYTLTLWTATAVTSAARGSPRAVDAVVLLIGATLSFVAVGAFAAGGLRRPIGPRAAGPTPLWAALHLPSAGAGMLLCRLLASFLSGCLLWTAVGAVSTAVYLVGVAAQFWYAERHLGESPERSQDAQHAS</sequence>